<feature type="domain" description="Integrase catalytic" evidence="1">
    <location>
        <begin position="68"/>
        <end position="128"/>
    </location>
</feature>
<dbReference type="InterPro" id="IPR036397">
    <property type="entry name" value="RNaseH_sf"/>
</dbReference>
<keyword evidence="2" id="KW-0548">Nucleotidyltransferase</keyword>
<evidence type="ECO:0000313" key="3">
    <source>
        <dbReference type="Proteomes" id="UP000198211"/>
    </source>
</evidence>
<comment type="caution">
    <text evidence="2">The sequence shown here is derived from an EMBL/GenBank/DDBJ whole genome shotgun (WGS) entry which is preliminary data.</text>
</comment>
<dbReference type="AlphaFoldDB" id="A0A225WMU9"/>
<dbReference type="PROSITE" id="PS50994">
    <property type="entry name" value="INTEGRASE"/>
    <property type="match status" value="1"/>
</dbReference>
<accession>A0A225WMU9</accession>
<dbReference type="OrthoDB" id="8067401at2759"/>
<dbReference type="EMBL" id="NBNE01000509">
    <property type="protein sequence ID" value="OWZ18966.1"/>
    <property type="molecule type" value="Genomic_DNA"/>
</dbReference>
<dbReference type="GO" id="GO:0003676">
    <property type="term" value="F:nucleic acid binding"/>
    <property type="evidence" value="ECO:0007669"/>
    <property type="project" value="InterPro"/>
</dbReference>
<dbReference type="InterPro" id="IPR001584">
    <property type="entry name" value="Integrase_cat-core"/>
</dbReference>
<dbReference type="GO" id="GO:0015074">
    <property type="term" value="P:DNA integration"/>
    <property type="evidence" value="ECO:0007669"/>
    <property type="project" value="InterPro"/>
</dbReference>
<evidence type="ECO:0000259" key="1">
    <source>
        <dbReference type="PROSITE" id="PS50994"/>
    </source>
</evidence>
<dbReference type="InterPro" id="IPR012337">
    <property type="entry name" value="RNaseH-like_sf"/>
</dbReference>
<protein>
    <submittedName>
        <fullName evidence="2">Reverse transcriptase</fullName>
    </submittedName>
</protein>
<dbReference type="Proteomes" id="UP000198211">
    <property type="component" value="Unassembled WGS sequence"/>
</dbReference>
<dbReference type="SUPFAM" id="SSF53098">
    <property type="entry name" value="Ribonuclease H-like"/>
    <property type="match status" value="1"/>
</dbReference>
<dbReference type="GO" id="GO:0003964">
    <property type="term" value="F:RNA-directed DNA polymerase activity"/>
    <property type="evidence" value="ECO:0007669"/>
    <property type="project" value="UniProtKB-KW"/>
</dbReference>
<name>A0A225WMU9_9STRA</name>
<keyword evidence="2" id="KW-0695">RNA-directed DNA polymerase</keyword>
<gene>
    <name evidence="2" type="ORF">PHMEG_0006854</name>
</gene>
<organism evidence="2 3">
    <name type="scientific">Phytophthora megakarya</name>
    <dbReference type="NCBI Taxonomy" id="4795"/>
    <lineage>
        <taxon>Eukaryota</taxon>
        <taxon>Sar</taxon>
        <taxon>Stramenopiles</taxon>
        <taxon>Oomycota</taxon>
        <taxon>Peronosporomycetes</taxon>
        <taxon>Peronosporales</taxon>
        <taxon>Peronosporaceae</taxon>
        <taxon>Phytophthora</taxon>
    </lineage>
</organism>
<evidence type="ECO:0000313" key="2">
    <source>
        <dbReference type="EMBL" id="OWZ18966.1"/>
    </source>
</evidence>
<keyword evidence="2" id="KW-0808">Transferase</keyword>
<dbReference type="Gene3D" id="3.30.420.10">
    <property type="entry name" value="Ribonuclease H-like superfamily/Ribonuclease H"/>
    <property type="match status" value="1"/>
</dbReference>
<sequence length="128" mass="14943">MRPEIHETLQQAILHLYHTNRQGGQQEVGRTYNRTRDHFHWRGCTNVYSDMWENVLIVKQANDDLGSRAIYPFQIIAMDHIPSPPGSFNGNTELLIFVDRFSRYVIVKTSTSRFAQTIAEISEECLFR</sequence>
<reference evidence="3" key="1">
    <citation type="submission" date="2017-03" db="EMBL/GenBank/DDBJ databases">
        <title>Phytopthora megakarya and P. palmivora, two closely related causual agents of cacao black pod achieved similar genome size and gene model numbers by different mechanisms.</title>
        <authorList>
            <person name="Ali S."/>
            <person name="Shao J."/>
            <person name="Larry D.J."/>
            <person name="Kronmiller B."/>
            <person name="Shen D."/>
            <person name="Strem M.D."/>
            <person name="Melnick R.L."/>
            <person name="Guiltinan M.J."/>
            <person name="Tyler B.M."/>
            <person name="Meinhardt L.W."/>
            <person name="Bailey B.A."/>
        </authorList>
    </citation>
    <scope>NUCLEOTIDE SEQUENCE [LARGE SCALE GENOMIC DNA]</scope>
    <source>
        <strain evidence="3">zdho120</strain>
    </source>
</reference>
<proteinExistence type="predicted"/>
<keyword evidence="3" id="KW-1185">Reference proteome</keyword>